<dbReference type="GO" id="GO:0006352">
    <property type="term" value="P:DNA-templated transcription initiation"/>
    <property type="evidence" value="ECO:0007669"/>
    <property type="project" value="InterPro"/>
</dbReference>
<dbReference type="PRINTS" id="PR00046">
    <property type="entry name" value="SIGMA70FCT"/>
</dbReference>
<organism evidence="7 8">
    <name type="scientific">Jiangella alba</name>
    <dbReference type="NCBI Taxonomy" id="561176"/>
    <lineage>
        <taxon>Bacteria</taxon>
        <taxon>Bacillati</taxon>
        <taxon>Actinomycetota</taxon>
        <taxon>Actinomycetes</taxon>
        <taxon>Jiangellales</taxon>
        <taxon>Jiangellaceae</taxon>
        <taxon>Jiangella</taxon>
    </lineage>
</organism>
<dbReference type="InterPro" id="IPR036388">
    <property type="entry name" value="WH-like_DNA-bd_sf"/>
</dbReference>
<protein>
    <submittedName>
        <fullName evidence="7">RNA polymerase, sigma 37 subunit, RpsB/SigB</fullName>
    </submittedName>
</protein>
<name>A0A1H5LG73_9ACTN</name>
<keyword evidence="1" id="KW-0805">Transcription regulation</keyword>
<dbReference type="PANTHER" id="PTHR30385:SF4">
    <property type="entry name" value="RNA POLYMERASE SIGMA-E FACTOR"/>
    <property type="match status" value="1"/>
</dbReference>
<dbReference type="InterPro" id="IPR013324">
    <property type="entry name" value="RNA_pol_sigma_r3/r4-like"/>
</dbReference>
<keyword evidence="4" id="KW-0804">Transcription</keyword>
<dbReference type="PANTHER" id="PTHR30385">
    <property type="entry name" value="SIGMA FACTOR F FLAGELLAR"/>
    <property type="match status" value="1"/>
</dbReference>
<evidence type="ECO:0000256" key="2">
    <source>
        <dbReference type="ARBA" id="ARBA00023082"/>
    </source>
</evidence>
<feature type="domain" description="RNA polymerase sigma-70 region 4" evidence="6">
    <location>
        <begin position="215"/>
        <end position="260"/>
    </location>
</feature>
<evidence type="ECO:0000256" key="4">
    <source>
        <dbReference type="ARBA" id="ARBA00023163"/>
    </source>
</evidence>
<evidence type="ECO:0000259" key="6">
    <source>
        <dbReference type="Pfam" id="PF04545"/>
    </source>
</evidence>
<evidence type="ECO:0000313" key="7">
    <source>
        <dbReference type="EMBL" id="SEE75198.1"/>
    </source>
</evidence>
<dbReference type="InterPro" id="IPR000943">
    <property type="entry name" value="RNA_pol_sigma70"/>
</dbReference>
<reference evidence="8" key="1">
    <citation type="submission" date="2016-10" db="EMBL/GenBank/DDBJ databases">
        <authorList>
            <person name="Varghese N."/>
            <person name="Submissions S."/>
        </authorList>
    </citation>
    <scope>NUCLEOTIDE SEQUENCE [LARGE SCALE GENOMIC DNA]</scope>
    <source>
        <strain evidence="8">DSM 45237</strain>
    </source>
</reference>
<dbReference type="GO" id="GO:0003677">
    <property type="term" value="F:DNA binding"/>
    <property type="evidence" value="ECO:0007669"/>
    <property type="project" value="UniProtKB-KW"/>
</dbReference>
<dbReference type="InterPro" id="IPR013325">
    <property type="entry name" value="RNA_pol_sigma_r2"/>
</dbReference>
<proteinExistence type="predicted"/>
<dbReference type="OrthoDB" id="9804285at2"/>
<dbReference type="SUPFAM" id="SSF88946">
    <property type="entry name" value="Sigma2 domain of RNA polymerase sigma factors"/>
    <property type="match status" value="1"/>
</dbReference>
<keyword evidence="2" id="KW-0731">Sigma factor</keyword>
<dbReference type="Pfam" id="PF04542">
    <property type="entry name" value="Sigma70_r2"/>
    <property type="match status" value="1"/>
</dbReference>
<evidence type="ECO:0000256" key="1">
    <source>
        <dbReference type="ARBA" id="ARBA00023015"/>
    </source>
</evidence>
<dbReference type="Pfam" id="PF04545">
    <property type="entry name" value="Sigma70_r4"/>
    <property type="match status" value="1"/>
</dbReference>
<keyword evidence="3" id="KW-0238">DNA-binding</keyword>
<dbReference type="Gene3D" id="1.20.120.1810">
    <property type="match status" value="1"/>
</dbReference>
<dbReference type="RefSeq" id="WP_069115194.1">
    <property type="nucleotide sequence ID" value="NZ_FNUC01000003.1"/>
</dbReference>
<dbReference type="InterPro" id="IPR007630">
    <property type="entry name" value="RNA_pol_sigma70_r4"/>
</dbReference>
<dbReference type="STRING" id="561176.SAMN04488561_2549"/>
<sequence>MQSHAASPDRIQRDHQNRTRARLTKDLLIQAAAARGDERRKLLDEVVILHLNVAAAIARRYDRRGIEHEDLLQVANLGLVGAARRFDPGRGKDFISFAVPTIRGEVKKYFRDHGWAVRPPRRVQEMAAAVSAATQEMSQVNGVAPGAAELADHLGVGVDDVVEASASRECFKTASLDYRGDDGDESAFADTLGKDDDGYTRVDAVAMLAPACRMLKPRDRHIVYLRFFKGLTQQEIGAEFGVTQMQVSRLLARILGSLRNQLRPQGAG</sequence>
<dbReference type="SUPFAM" id="SSF88659">
    <property type="entry name" value="Sigma3 and sigma4 domains of RNA polymerase sigma factors"/>
    <property type="match status" value="2"/>
</dbReference>
<evidence type="ECO:0000313" key="8">
    <source>
        <dbReference type="Proteomes" id="UP000181980"/>
    </source>
</evidence>
<dbReference type="InterPro" id="IPR014284">
    <property type="entry name" value="RNA_pol_sigma-70_dom"/>
</dbReference>
<dbReference type="EMBL" id="FNUC01000003">
    <property type="protein sequence ID" value="SEE75198.1"/>
    <property type="molecule type" value="Genomic_DNA"/>
</dbReference>
<dbReference type="InterPro" id="IPR014322">
    <property type="entry name" value="RNA_pol_sigma-B/F/G"/>
</dbReference>
<accession>A0A1H5LG73</accession>
<dbReference type="Proteomes" id="UP000181980">
    <property type="component" value="Unassembled WGS sequence"/>
</dbReference>
<dbReference type="AlphaFoldDB" id="A0A1H5LG73"/>
<dbReference type="CDD" id="cd06171">
    <property type="entry name" value="Sigma70_r4"/>
    <property type="match status" value="1"/>
</dbReference>
<evidence type="ECO:0000259" key="5">
    <source>
        <dbReference type="Pfam" id="PF04542"/>
    </source>
</evidence>
<dbReference type="Gene3D" id="1.10.10.10">
    <property type="entry name" value="Winged helix-like DNA-binding domain superfamily/Winged helix DNA-binding domain"/>
    <property type="match status" value="2"/>
</dbReference>
<keyword evidence="8" id="KW-1185">Reference proteome</keyword>
<evidence type="ECO:0000256" key="3">
    <source>
        <dbReference type="ARBA" id="ARBA00023125"/>
    </source>
</evidence>
<dbReference type="NCBIfam" id="TIGR02980">
    <property type="entry name" value="SigBFG"/>
    <property type="match status" value="1"/>
</dbReference>
<dbReference type="NCBIfam" id="TIGR02937">
    <property type="entry name" value="sigma70-ECF"/>
    <property type="match status" value="1"/>
</dbReference>
<feature type="domain" description="RNA polymerase sigma-70 region 2" evidence="5">
    <location>
        <begin position="50"/>
        <end position="115"/>
    </location>
</feature>
<dbReference type="GO" id="GO:0016987">
    <property type="term" value="F:sigma factor activity"/>
    <property type="evidence" value="ECO:0007669"/>
    <property type="project" value="UniProtKB-KW"/>
</dbReference>
<dbReference type="InterPro" id="IPR007627">
    <property type="entry name" value="RNA_pol_sigma70_r2"/>
</dbReference>
<gene>
    <name evidence="7" type="ORF">SAMN04488561_2549</name>
</gene>